<reference evidence="8" key="1">
    <citation type="submission" date="2020-11" db="EMBL/GenBank/DDBJ databases">
        <authorList>
            <person name="Tran Van P."/>
        </authorList>
    </citation>
    <scope>NUCLEOTIDE SEQUENCE</scope>
</reference>
<gene>
    <name evidence="8" type="ORF">TBIB3V08_LOCUS5468</name>
</gene>
<evidence type="ECO:0000256" key="4">
    <source>
        <dbReference type="ARBA" id="ARBA00023040"/>
    </source>
</evidence>
<keyword evidence="4" id="KW-0297">G-protein coupled receptor</keyword>
<dbReference type="InterPro" id="IPR000276">
    <property type="entry name" value="GPCR_Rhodpsn"/>
</dbReference>
<evidence type="ECO:0000256" key="7">
    <source>
        <dbReference type="ARBA" id="ARBA00023224"/>
    </source>
</evidence>
<keyword evidence="7" id="KW-0807">Transducer</keyword>
<organism evidence="8">
    <name type="scientific">Timema bartmani</name>
    <dbReference type="NCBI Taxonomy" id="61472"/>
    <lineage>
        <taxon>Eukaryota</taxon>
        <taxon>Metazoa</taxon>
        <taxon>Ecdysozoa</taxon>
        <taxon>Arthropoda</taxon>
        <taxon>Hexapoda</taxon>
        <taxon>Insecta</taxon>
        <taxon>Pterygota</taxon>
        <taxon>Neoptera</taxon>
        <taxon>Polyneoptera</taxon>
        <taxon>Phasmatodea</taxon>
        <taxon>Timematodea</taxon>
        <taxon>Timematoidea</taxon>
        <taxon>Timematidae</taxon>
        <taxon>Timema</taxon>
    </lineage>
</organism>
<keyword evidence="5" id="KW-0472">Membrane</keyword>
<sequence length="188" mass="21208">MLMSVAKLFSYTWSMGAFLCKLVHYMQSVSAICSVLTLTAMSIERNDRRERGVGGSMRLKHTETYHALWHGSVLMTGNHGPRFSHVLDNAAKCCRTNEDTTAAHDTANTEPTIWYDHSACHSFNMYTTALYYAIVHPMKAKYICTISQARRIILCTWAASFLLAVPILFAQETSSHRINLETGYTMTL</sequence>
<evidence type="ECO:0008006" key="9">
    <source>
        <dbReference type="Google" id="ProtNLM"/>
    </source>
</evidence>
<keyword evidence="2" id="KW-0812">Transmembrane</keyword>
<dbReference type="SUPFAM" id="SSF81321">
    <property type="entry name" value="Family A G protein-coupled receptor-like"/>
    <property type="match status" value="1"/>
</dbReference>
<name>A0A7R9EZK4_9NEOP</name>
<dbReference type="Pfam" id="PF00001">
    <property type="entry name" value="7tm_1"/>
    <property type="match status" value="2"/>
</dbReference>
<dbReference type="Gene3D" id="1.20.1070.10">
    <property type="entry name" value="Rhodopsin 7-helix transmembrane proteins"/>
    <property type="match status" value="1"/>
</dbReference>
<accession>A0A7R9EZK4</accession>
<proteinExistence type="predicted"/>
<evidence type="ECO:0000256" key="6">
    <source>
        <dbReference type="ARBA" id="ARBA00023170"/>
    </source>
</evidence>
<dbReference type="PANTHER" id="PTHR24243:SF233">
    <property type="entry name" value="THYROTROPIN-RELEASING HORMONE RECEPTOR"/>
    <property type="match status" value="1"/>
</dbReference>
<protein>
    <recommendedName>
        <fullName evidence="9">G-protein coupled receptors family 1 profile domain-containing protein</fullName>
    </recommendedName>
</protein>
<evidence type="ECO:0000256" key="1">
    <source>
        <dbReference type="ARBA" id="ARBA00004141"/>
    </source>
</evidence>
<comment type="subcellular location">
    <subcellularLocation>
        <location evidence="1">Membrane</location>
        <topology evidence="1">Multi-pass membrane protein</topology>
    </subcellularLocation>
</comment>
<dbReference type="AlphaFoldDB" id="A0A7R9EZK4"/>
<evidence type="ECO:0000313" key="8">
    <source>
        <dbReference type="EMBL" id="CAD7443055.1"/>
    </source>
</evidence>
<dbReference type="GO" id="GO:0004930">
    <property type="term" value="F:G protein-coupled receptor activity"/>
    <property type="evidence" value="ECO:0007669"/>
    <property type="project" value="UniProtKB-KW"/>
</dbReference>
<dbReference type="PANTHER" id="PTHR24243">
    <property type="entry name" value="G-PROTEIN COUPLED RECEPTOR"/>
    <property type="match status" value="1"/>
</dbReference>
<dbReference type="GO" id="GO:0005886">
    <property type="term" value="C:plasma membrane"/>
    <property type="evidence" value="ECO:0007669"/>
    <property type="project" value="TreeGrafter"/>
</dbReference>
<evidence type="ECO:0000256" key="3">
    <source>
        <dbReference type="ARBA" id="ARBA00022989"/>
    </source>
</evidence>
<dbReference type="EMBL" id="OD565967">
    <property type="protein sequence ID" value="CAD7443055.1"/>
    <property type="molecule type" value="Genomic_DNA"/>
</dbReference>
<keyword evidence="6" id="KW-0675">Receptor</keyword>
<evidence type="ECO:0000256" key="5">
    <source>
        <dbReference type="ARBA" id="ARBA00023136"/>
    </source>
</evidence>
<keyword evidence="3" id="KW-1133">Transmembrane helix</keyword>
<evidence type="ECO:0000256" key="2">
    <source>
        <dbReference type="ARBA" id="ARBA00022692"/>
    </source>
</evidence>